<reference evidence="5" key="1">
    <citation type="submission" date="2011-07" db="EMBL/GenBank/DDBJ databases">
        <title>The complete genome of Cyclobacterium marinum DSM 745.</title>
        <authorList>
            <person name="Lucas S."/>
            <person name="Han J."/>
            <person name="Lapidus A."/>
            <person name="Bruce D."/>
            <person name="Goodwin L."/>
            <person name="Pitluck S."/>
            <person name="Peters L."/>
            <person name="Kyrpides N."/>
            <person name="Mavromatis K."/>
            <person name="Ivanova N."/>
            <person name="Ovchinnikova G."/>
            <person name="Chertkov O."/>
            <person name="Detter J.C."/>
            <person name="Tapia R."/>
            <person name="Han C."/>
            <person name="Land M."/>
            <person name="Hauser L."/>
            <person name="Markowitz V."/>
            <person name="Cheng J.-F."/>
            <person name="Hugenholtz P."/>
            <person name="Woyke T."/>
            <person name="Wu D."/>
            <person name="Tindall B."/>
            <person name="Schuetze A."/>
            <person name="Brambilla E."/>
            <person name="Klenk H.-P."/>
            <person name="Eisen J.A."/>
        </authorList>
    </citation>
    <scope>NUCLEOTIDE SEQUENCE [LARGE SCALE GENOMIC DNA]</scope>
    <source>
        <strain evidence="5">ATCC 25205 / DSM 745 / LMG 13164 / NCIMB 1802</strain>
    </source>
</reference>
<dbReference type="Pfam" id="PF13517">
    <property type="entry name" value="FG-GAP_3"/>
    <property type="match status" value="2"/>
</dbReference>
<dbReference type="PANTHER" id="PTHR45460">
    <property type="entry name" value="SIMILAR TO CYSTEINE PROTEINASE"/>
    <property type="match status" value="1"/>
</dbReference>
<dbReference type="HOGENOM" id="CLU_534897_0_0_10"/>
<protein>
    <recommendedName>
        <fullName evidence="6">FG-GAP repeat protein</fullName>
    </recommendedName>
</protein>
<proteinExistence type="predicted"/>
<dbReference type="InterPro" id="IPR013517">
    <property type="entry name" value="FG-GAP"/>
</dbReference>
<accession>G0J3S5</accession>
<evidence type="ECO:0000256" key="2">
    <source>
        <dbReference type="SAM" id="MobiDB-lite"/>
    </source>
</evidence>
<organism evidence="4 5">
    <name type="scientific">Cyclobacterium marinum (strain ATCC 25205 / DSM 745 / LMG 13164 / NCIMB 1802)</name>
    <name type="common">Flectobacillus marinus</name>
    <dbReference type="NCBI Taxonomy" id="880070"/>
    <lineage>
        <taxon>Bacteria</taxon>
        <taxon>Pseudomonadati</taxon>
        <taxon>Bacteroidota</taxon>
        <taxon>Cytophagia</taxon>
        <taxon>Cytophagales</taxon>
        <taxon>Cyclobacteriaceae</taxon>
        <taxon>Cyclobacterium</taxon>
    </lineage>
</organism>
<name>G0J3S5_CYCMS</name>
<dbReference type="PANTHER" id="PTHR45460:SF2">
    <property type="entry name" value="ALPHA 1,3 GLUCANASE, GH71 FAMILY (EUROFUNG)"/>
    <property type="match status" value="1"/>
</dbReference>
<evidence type="ECO:0000313" key="4">
    <source>
        <dbReference type="EMBL" id="AEL25281.1"/>
    </source>
</evidence>
<dbReference type="OrthoDB" id="1391917at2"/>
<dbReference type="Proteomes" id="UP000001635">
    <property type="component" value="Chromosome"/>
</dbReference>
<keyword evidence="1 3" id="KW-0732">Signal</keyword>
<dbReference type="RefSeq" id="WP_014019576.1">
    <property type="nucleotide sequence ID" value="NC_015914.1"/>
</dbReference>
<dbReference type="EMBL" id="CP002955">
    <property type="protein sequence ID" value="AEL25281.1"/>
    <property type="molecule type" value="Genomic_DNA"/>
</dbReference>
<sequence>MRIALYFFALNLIFLAQACNPSDQKTNKEDSTQPKPELKKETLQDPLEKPAEMLAKTYCTGCHLNPEPDQLDKTTWQTILPRMGHFFGIYESDSSREDLLEGGRAGEIVERSNVFPKSPTIDPLIFDKIKSYYLDTAPEKLPEPQGKEIKTGLKNFKLHSPAYKTKNPMHLMVKIIGPDRWYISDAGRSSFSLMNNEFKVQKTASSPEGTVWVHEGKAYSYALVIGTFNPTDMDLGFVMRLPNASGELTKIVAKDLQRPVHMDMGDLDGDGLEDMVIAEYGKNTGSLGWWKQGPSGNFQKIMVRNKPGATKAYIRDLNNNGLKDIIALFGQGDEGIYIFHNQGNGKFAEEPVLRFPPTYGSSFFDLYDFNGDGFEDIIYTAGDNADYDPIAKPYHGIRVYINDGTNHFKESFFYPLNGAYKAIPSDFDNDGDIDIAAISFFPDYENSPEESFVYLENKGDMNFDAFTFSGSADGRWMAMDAGDMDGDGDLDLLLGSMIFGTDYTRFFEKWSDGTLPFAWLENTSGN</sequence>
<dbReference type="KEGG" id="cmr:Cycma_1519"/>
<dbReference type="Gene3D" id="2.130.10.130">
    <property type="entry name" value="Integrin alpha, N-terminal"/>
    <property type="match status" value="1"/>
</dbReference>
<feature type="region of interest" description="Disordered" evidence="2">
    <location>
        <begin position="22"/>
        <end position="43"/>
    </location>
</feature>
<evidence type="ECO:0000256" key="1">
    <source>
        <dbReference type="ARBA" id="ARBA00022729"/>
    </source>
</evidence>
<dbReference type="STRING" id="880070.Cycma_1519"/>
<evidence type="ECO:0000313" key="5">
    <source>
        <dbReference type="Proteomes" id="UP000001635"/>
    </source>
</evidence>
<feature type="signal peptide" evidence="3">
    <location>
        <begin position="1"/>
        <end position="18"/>
    </location>
</feature>
<dbReference type="PROSITE" id="PS51257">
    <property type="entry name" value="PROKAR_LIPOPROTEIN"/>
    <property type="match status" value="1"/>
</dbReference>
<dbReference type="SUPFAM" id="SSF69318">
    <property type="entry name" value="Integrin alpha N-terminal domain"/>
    <property type="match status" value="1"/>
</dbReference>
<feature type="chain" id="PRO_5003401372" description="FG-GAP repeat protein" evidence="3">
    <location>
        <begin position="19"/>
        <end position="526"/>
    </location>
</feature>
<evidence type="ECO:0000256" key="3">
    <source>
        <dbReference type="SAM" id="SignalP"/>
    </source>
</evidence>
<evidence type="ECO:0008006" key="6">
    <source>
        <dbReference type="Google" id="ProtNLM"/>
    </source>
</evidence>
<gene>
    <name evidence="4" type="ordered locus">Cycma_1519</name>
</gene>
<dbReference type="eggNOG" id="COG4636">
    <property type="taxonomic scope" value="Bacteria"/>
</dbReference>
<feature type="compositionally biased region" description="Basic and acidic residues" evidence="2">
    <location>
        <begin position="25"/>
        <end position="43"/>
    </location>
</feature>
<dbReference type="InterPro" id="IPR028994">
    <property type="entry name" value="Integrin_alpha_N"/>
</dbReference>
<keyword evidence="5" id="KW-1185">Reference proteome</keyword>
<dbReference type="AlphaFoldDB" id="G0J3S5"/>